<keyword evidence="2" id="KW-1185">Reference proteome</keyword>
<dbReference type="OrthoDB" id="1854502at2759"/>
<organism evidence="2 3">
    <name type="scientific">Heligmosomoides polygyrus</name>
    <name type="common">Parasitic roundworm</name>
    <dbReference type="NCBI Taxonomy" id="6339"/>
    <lineage>
        <taxon>Eukaryota</taxon>
        <taxon>Metazoa</taxon>
        <taxon>Ecdysozoa</taxon>
        <taxon>Nematoda</taxon>
        <taxon>Chromadorea</taxon>
        <taxon>Rhabditida</taxon>
        <taxon>Rhabditina</taxon>
        <taxon>Rhabditomorpha</taxon>
        <taxon>Strongyloidea</taxon>
        <taxon>Heligmosomidae</taxon>
        <taxon>Heligmosomoides</taxon>
    </lineage>
</organism>
<dbReference type="EMBL" id="UZAH01037774">
    <property type="protein sequence ID" value="VDP50741.1"/>
    <property type="molecule type" value="Genomic_DNA"/>
</dbReference>
<accession>A0A183GRN6</accession>
<dbReference type="WBParaSite" id="HPBE_0002535601-mRNA-1">
    <property type="protein sequence ID" value="HPBE_0002535601-mRNA-1"/>
    <property type="gene ID" value="HPBE_0002535601"/>
</dbReference>
<name>A0A183GRN6_HELPZ</name>
<gene>
    <name evidence="1" type="ORF">HPBE_LOCUS25355</name>
</gene>
<dbReference type="AlphaFoldDB" id="A0A183GRN6"/>
<dbReference type="Proteomes" id="UP000050761">
    <property type="component" value="Unassembled WGS sequence"/>
</dbReference>
<accession>A0A3P8E351</accession>
<protein>
    <submittedName>
        <fullName evidence="3">BLOC-1-related complex subunit 7</fullName>
    </submittedName>
</protein>
<evidence type="ECO:0000313" key="2">
    <source>
        <dbReference type="Proteomes" id="UP000050761"/>
    </source>
</evidence>
<sequence>MSPSMRSLDSDVSVKSALASASTAYGTEVLLSICQVPHTVIEYDFSSALREWDTMETCLTMMNDIQQMQGLSIEVLDRMSSLAIEMRKVAEELNEAALLIRVCLEAA</sequence>
<reference evidence="3" key="2">
    <citation type="submission" date="2019-09" db="UniProtKB">
        <authorList>
            <consortium name="WormBaseParasite"/>
        </authorList>
    </citation>
    <scope>IDENTIFICATION</scope>
</reference>
<reference evidence="1 2" key="1">
    <citation type="submission" date="2018-11" db="EMBL/GenBank/DDBJ databases">
        <authorList>
            <consortium name="Pathogen Informatics"/>
        </authorList>
    </citation>
    <scope>NUCLEOTIDE SEQUENCE [LARGE SCALE GENOMIC DNA]</scope>
</reference>
<evidence type="ECO:0000313" key="1">
    <source>
        <dbReference type="EMBL" id="VDP50741.1"/>
    </source>
</evidence>
<evidence type="ECO:0000313" key="3">
    <source>
        <dbReference type="WBParaSite" id="HPBE_0002535601-mRNA-1"/>
    </source>
</evidence>
<proteinExistence type="predicted"/>